<evidence type="ECO:0000313" key="11">
    <source>
        <dbReference type="EMBL" id="KAK1797447.1"/>
    </source>
</evidence>
<evidence type="ECO:0000256" key="7">
    <source>
        <dbReference type="SAM" id="Coils"/>
    </source>
</evidence>
<dbReference type="InterPro" id="IPR001073">
    <property type="entry name" value="C1q_dom"/>
</dbReference>
<dbReference type="PRINTS" id="PR00007">
    <property type="entry name" value="COMPLEMNTC1Q"/>
</dbReference>
<dbReference type="PANTHER" id="PTHR15427:SF5">
    <property type="entry name" value="EMILIN-2"/>
    <property type="match status" value="1"/>
</dbReference>
<evidence type="ECO:0000256" key="6">
    <source>
        <dbReference type="ARBA" id="ARBA00023157"/>
    </source>
</evidence>
<dbReference type="SUPFAM" id="SSF49842">
    <property type="entry name" value="TNF-like"/>
    <property type="match status" value="1"/>
</dbReference>
<dbReference type="PROSITE" id="PS50871">
    <property type="entry name" value="C1Q"/>
    <property type="match status" value="1"/>
</dbReference>
<feature type="domain" description="EMI" evidence="10">
    <location>
        <begin position="1"/>
        <end position="34"/>
    </location>
</feature>
<proteinExistence type="predicted"/>
<dbReference type="SMART" id="SM00110">
    <property type="entry name" value="C1Q"/>
    <property type="match status" value="1"/>
</dbReference>
<evidence type="ECO:0000256" key="4">
    <source>
        <dbReference type="ARBA" id="ARBA00022729"/>
    </source>
</evidence>
<dbReference type="Proteomes" id="UP001239994">
    <property type="component" value="Unassembled WGS sequence"/>
</dbReference>
<keyword evidence="6" id="KW-1015">Disulfide bond</keyword>
<dbReference type="EMBL" id="JAROKS010000014">
    <property type="protein sequence ID" value="KAK1797447.1"/>
    <property type="molecule type" value="Genomic_DNA"/>
</dbReference>
<evidence type="ECO:0000256" key="1">
    <source>
        <dbReference type="ARBA" id="ARBA00004498"/>
    </source>
</evidence>
<evidence type="ECO:0000256" key="5">
    <source>
        <dbReference type="ARBA" id="ARBA00023054"/>
    </source>
</evidence>
<dbReference type="Gene3D" id="2.60.120.40">
    <property type="match status" value="1"/>
</dbReference>
<evidence type="ECO:0000259" key="9">
    <source>
        <dbReference type="PROSITE" id="PS50871"/>
    </source>
</evidence>
<evidence type="ECO:0000256" key="2">
    <source>
        <dbReference type="ARBA" id="ARBA00022525"/>
    </source>
</evidence>
<name>A0AAD9E011_9TELE</name>
<feature type="coiled-coil region" evidence="7">
    <location>
        <begin position="445"/>
        <end position="472"/>
    </location>
</feature>
<feature type="compositionally biased region" description="Gly residues" evidence="8">
    <location>
        <begin position="89"/>
        <end position="98"/>
    </location>
</feature>
<dbReference type="Pfam" id="PF07546">
    <property type="entry name" value="EMI"/>
    <property type="match status" value="1"/>
</dbReference>
<dbReference type="InterPro" id="IPR011489">
    <property type="entry name" value="EMI_domain"/>
</dbReference>
<evidence type="ECO:0000313" key="12">
    <source>
        <dbReference type="Proteomes" id="UP001239994"/>
    </source>
</evidence>
<accession>A0AAD9E011</accession>
<dbReference type="AlphaFoldDB" id="A0AAD9E011"/>
<gene>
    <name evidence="11" type="ORF">P4O66_008305</name>
</gene>
<keyword evidence="5 7" id="KW-0175">Coiled coil</keyword>
<evidence type="ECO:0000256" key="8">
    <source>
        <dbReference type="SAM" id="MobiDB-lite"/>
    </source>
</evidence>
<dbReference type="PROSITE" id="PS51041">
    <property type="entry name" value="EMI"/>
    <property type="match status" value="1"/>
</dbReference>
<dbReference type="InterPro" id="IPR050392">
    <property type="entry name" value="Collagen/C1q_domain"/>
</dbReference>
<dbReference type="Pfam" id="PF00386">
    <property type="entry name" value="C1q"/>
    <property type="match status" value="1"/>
</dbReference>
<protein>
    <recommendedName>
        <fullName evidence="13">Elastin microfibril interfacer 2b</fullName>
    </recommendedName>
</protein>
<feature type="coiled-coil region" evidence="7">
    <location>
        <begin position="172"/>
        <end position="213"/>
    </location>
</feature>
<dbReference type="PANTHER" id="PTHR15427">
    <property type="entry name" value="EMILIN ELASTIN MICROFIBRIL INTERFACE-LOCATED PROTEIN ELASTIN MICROFIBRIL INTERFACER"/>
    <property type="match status" value="1"/>
</dbReference>
<sequence length="785" mass="85422">YRTHMRPMYKVGHKQVTELEWRCCPGFHGHDCMELKDPGLVPHVLQEPRPDPPPIHGQQPNFLGPEVFSGSHPWTQPGQNGQTRQTEGGYSGKAGGHNDGSRVTELEEEVQRLSQAVLDLQAANNNLRLDLEEDTSKIILNFLGNLRQPQGALAGGTESILLPLDLPITSVADEIQEQVQELSNTISTNTNTIHHLETKLQHLEGQVNRLNEVSAVSHPSPPSAPDCPCQAYIDEQFQAIRTEMLEGMDIKMADLKNACDYKMLAVKEQCEEQEASYFSLTELLESKEARLRQEIGDLQRLISAGIPNGSDVLDLQLDIQNMKKAHQSLASELNETITQQEAQEEEFEAKFSLVERRVAVQFLQLEEMLRKELEEGKESQNKALESQISATLQSVEGPQSQTTDHTNSQYMAEIEKHTGSLKSEVGSLAQQVKNMENSVRGLNQMVNCQNHTDELSNRLDKLEEDCGRSQEVVIRLEGVLSGVDGRLTRIESLCGRLEPMSDSLLRIKDGLNKHVHGLWNCIRQLNSTVLAHSTDINALRTNTHTTVCKQNRTTSTPQYTGVHGGMEESSVPMETSSALPPSPVLESGEAGPPGTKISSRPPQGANGSMTPVKGYAAAPGYPPSSPVSIIPHILSGRTSTSAPVSFSSGLTLLSSYSGEVGIIRFNKVLLNDGRHYDPNTGVFTAPMDGRYLLSVVITAPEGDRAQAVLSVANRSIQRLDTSGSGAVASTGCLCGGSASASLVLDLRQGQKAGVVLMSGTLAVSVSTEVLSTFSGVLLYPLQANR</sequence>
<evidence type="ECO:0008006" key="13">
    <source>
        <dbReference type="Google" id="ProtNLM"/>
    </source>
</evidence>
<keyword evidence="3" id="KW-0272">Extracellular matrix</keyword>
<evidence type="ECO:0000259" key="10">
    <source>
        <dbReference type="PROSITE" id="PS51041"/>
    </source>
</evidence>
<keyword evidence="12" id="KW-1185">Reference proteome</keyword>
<feature type="compositionally biased region" description="Polar residues" evidence="8">
    <location>
        <begin position="596"/>
        <end position="609"/>
    </location>
</feature>
<feature type="region of interest" description="Disordered" evidence="8">
    <location>
        <begin position="554"/>
        <end position="617"/>
    </location>
</feature>
<feature type="region of interest" description="Disordered" evidence="8">
    <location>
        <begin position="69"/>
        <end position="105"/>
    </location>
</feature>
<reference evidence="11" key="1">
    <citation type="submission" date="2023-03" db="EMBL/GenBank/DDBJ databases">
        <title>Electrophorus voltai genome.</title>
        <authorList>
            <person name="Bian C."/>
        </authorList>
    </citation>
    <scope>NUCLEOTIDE SEQUENCE</scope>
    <source>
        <strain evidence="11">CB-2022</strain>
        <tissue evidence="11">Muscle</tissue>
    </source>
</reference>
<feature type="compositionally biased region" description="Polar residues" evidence="8">
    <location>
        <begin position="72"/>
        <end position="88"/>
    </location>
</feature>
<feature type="domain" description="C1q" evidence="9">
    <location>
        <begin position="639"/>
        <end position="784"/>
    </location>
</feature>
<keyword evidence="2" id="KW-0964">Secreted</keyword>
<feature type="coiled-coil region" evidence="7">
    <location>
        <begin position="323"/>
        <end position="350"/>
    </location>
</feature>
<comment type="caution">
    <text evidence="11">The sequence shown here is derived from an EMBL/GenBank/DDBJ whole genome shotgun (WGS) entry which is preliminary data.</text>
</comment>
<evidence type="ECO:0000256" key="3">
    <source>
        <dbReference type="ARBA" id="ARBA00022530"/>
    </source>
</evidence>
<feature type="non-terminal residue" evidence="11">
    <location>
        <position position="1"/>
    </location>
</feature>
<keyword evidence="4" id="KW-0732">Signal</keyword>
<dbReference type="InterPro" id="IPR008983">
    <property type="entry name" value="Tumour_necrosis_fac-like_dom"/>
</dbReference>
<comment type="subcellular location">
    <subcellularLocation>
        <location evidence="1">Secreted</location>
        <location evidence="1">Extracellular space</location>
        <location evidence="1">Extracellular matrix</location>
    </subcellularLocation>
</comment>
<organism evidence="11 12">
    <name type="scientific">Electrophorus voltai</name>
    <dbReference type="NCBI Taxonomy" id="2609070"/>
    <lineage>
        <taxon>Eukaryota</taxon>
        <taxon>Metazoa</taxon>
        <taxon>Chordata</taxon>
        <taxon>Craniata</taxon>
        <taxon>Vertebrata</taxon>
        <taxon>Euteleostomi</taxon>
        <taxon>Actinopterygii</taxon>
        <taxon>Neopterygii</taxon>
        <taxon>Teleostei</taxon>
        <taxon>Ostariophysi</taxon>
        <taxon>Gymnotiformes</taxon>
        <taxon>Gymnotoidei</taxon>
        <taxon>Gymnotidae</taxon>
        <taxon>Electrophorus</taxon>
    </lineage>
</organism>